<proteinExistence type="predicted"/>
<evidence type="ECO:0000313" key="2">
    <source>
        <dbReference type="Proteomes" id="UP001050975"/>
    </source>
</evidence>
<dbReference type="RefSeq" id="WP_226588671.1">
    <property type="nucleotide sequence ID" value="NZ_BLAY01000140.1"/>
</dbReference>
<reference evidence="1" key="1">
    <citation type="submission" date="2019-10" db="EMBL/GenBank/DDBJ databases">
        <title>Draft genome sequece of Microseira wollei NIES-4236.</title>
        <authorList>
            <person name="Yamaguchi H."/>
            <person name="Suzuki S."/>
            <person name="Kawachi M."/>
        </authorList>
    </citation>
    <scope>NUCLEOTIDE SEQUENCE</scope>
    <source>
        <strain evidence="1">NIES-4236</strain>
    </source>
</reference>
<dbReference type="EMBL" id="BLAY01000140">
    <property type="protein sequence ID" value="GET41923.1"/>
    <property type="molecule type" value="Genomic_DNA"/>
</dbReference>
<gene>
    <name evidence="1" type="ORF">MiSe_67370</name>
</gene>
<keyword evidence="2" id="KW-1185">Reference proteome</keyword>
<dbReference type="Proteomes" id="UP001050975">
    <property type="component" value="Unassembled WGS sequence"/>
</dbReference>
<comment type="caution">
    <text evidence="1">The sequence shown here is derived from an EMBL/GenBank/DDBJ whole genome shotgun (WGS) entry which is preliminary data.</text>
</comment>
<accession>A0AAV3XK06</accession>
<evidence type="ECO:0008006" key="3">
    <source>
        <dbReference type="Google" id="ProtNLM"/>
    </source>
</evidence>
<protein>
    <recommendedName>
        <fullName evidence="3">Helix-turn-helix domain-containing protein</fullName>
    </recommendedName>
</protein>
<sequence length="91" mass="10912">MIPQQFYAKWDVPQEAIALICSRSVTTVRRWFARGDNHRHPQPHDLRHLALMNFLLEHFEAIPPELRQQRKLTQFVIWHFFASHLTKQVAL</sequence>
<organism evidence="1 2">
    <name type="scientific">Microseira wollei NIES-4236</name>
    <dbReference type="NCBI Taxonomy" id="2530354"/>
    <lineage>
        <taxon>Bacteria</taxon>
        <taxon>Bacillati</taxon>
        <taxon>Cyanobacteriota</taxon>
        <taxon>Cyanophyceae</taxon>
        <taxon>Oscillatoriophycideae</taxon>
        <taxon>Aerosakkonematales</taxon>
        <taxon>Aerosakkonemataceae</taxon>
        <taxon>Microseira</taxon>
    </lineage>
</organism>
<evidence type="ECO:0000313" key="1">
    <source>
        <dbReference type="EMBL" id="GET41923.1"/>
    </source>
</evidence>
<dbReference type="AlphaFoldDB" id="A0AAV3XK06"/>
<name>A0AAV3XK06_9CYAN</name>